<evidence type="ECO:0000256" key="1">
    <source>
        <dbReference type="SAM" id="MobiDB-lite"/>
    </source>
</evidence>
<comment type="caution">
    <text evidence="3">The sequence shown here is derived from an EMBL/GenBank/DDBJ whole genome shotgun (WGS) entry which is preliminary data.</text>
</comment>
<dbReference type="InterPro" id="IPR039708">
    <property type="entry name" value="MT1774/Rv1733c-like"/>
</dbReference>
<gene>
    <name evidence="3" type="ORF">G3I53_04775</name>
</gene>
<keyword evidence="2" id="KW-0472">Membrane</keyword>
<keyword evidence="2" id="KW-0812">Transmembrane</keyword>
<dbReference type="PANTHER" id="PTHR42305">
    <property type="entry name" value="MEMBRANE PROTEIN RV1733C-RELATED"/>
    <property type="match status" value="1"/>
</dbReference>
<dbReference type="RefSeq" id="WP_164338146.1">
    <property type="nucleotide sequence ID" value="NZ_JAAGMD010000123.1"/>
</dbReference>
<name>A0A6G3QQB6_9ACTN</name>
<organism evidence="3">
    <name type="scientific">Streptomyces sp. SID14436</name>
    <dbReference type="NCBI Taxonomy" id="2706070"/>
    <lineage>
        <taxon>Bacteria</taxon>
        <taxon>Bacillati</taxon>
        <taxon>Actinomycetota</taxon>
        <taxon>Actinomycetes</taxon>
        <taxon>Kitasatosporales</taxon>
        <taxon>Streptomycetaceae</taxon>
        <taxon>Streptomyces</taxon>
    </lineage>
</organism>
<dbReference type="AlphaFoldDB" id="A0A6G3QQB6"/>
<keyword evidence="2" id="KW-1133">Transmembrane helix</keyword>
<dbReference type="EMBL" id="JAAGMD010000123">
    <property type="protein sequence ID" value="NEA85380.1"/>
    <property type="molecule type" value="Genomic_DNA"/>
</dbReference>
<sequence>MAGEIPPAQPPDPPRGRAPRRRNPLRRRTDTLRTWFGLGVLLTVLVLAPVAAVVAADLAHRHYDGVARHQERTRYETTATVLHDVPRHPEPGSDEEKETRYPAEVSVVTREGRTRTTTADVPPGMPADSPLRIWVTTDGEATQAPLTDGDVRSRSMGWALLAALGVVLTGAATHAVARFALRRRDLAAWDAAWARTAPGWTTPT</sequence>
<feature type="transmembrane region" description="Helical" evidence="2">
    <location>
        <begin position="35"/>
        <end position="56"/>
    </location>
</feature>
<evidence type="ECO:0000256" key="2">
    <source>
        <dbReference type="SAM" id="Phobius"/>
    </source>
</evidence>
<feature type="compositionally biased region" description="Basic residues" evidence="1">
    <location>
        <begin position="17"/>
        <end position="26"/>
    </location>
</feature>
<evidence type="ECO:0000313" key="3">
    <source>
        <dbReference type="EMBL" id="NEA85380.1"/>
    </source>
</evidence>
<dbReference type="PANTHER" id="PTHR42305:SF1">
    <property type="entry name" value="MEMBRANE PROTEIN RV1733C-RELATED"/>
    <property type="match status" value="1"/>
</dbReference>
<feature type="region of interest" description="Disordered" evidence="1">
    <location>
        <begin position="1"/>
        <end position="26"/>
    </location>
</feature>
<protein>
    <submittedName>
        <fullName evidence="3">Uncharacterized protein</fullName>
    </submittedName>
</protein>
<reference evidence="3" key="1">
    <citation type="submission" date="2020-01" db="EMBL/GenBank/DDBJ databases">
        <title>Insect and environment-associated Actinomycetes.</title>
        <authorList>
            <person name="Currrie C."/>
            <person name="Chevrette M."/>
            <person name="Carlson C."/>
            <person name="Stubbendieck R."/>
            <person name="Wendt-Pienkowski E."/>
        </authorList>
    </citation>
    <scope>NUCLEOTIDE SEQUENCE</scope>
    <source>
        <strain evidence="3">SID14436</strain>
    </source>
</reference>
<feature type="region of interest" description="Disordered" evidence="1">
    <location>
        <begin position="84"/>
        <end position="128"/>
    </location>
</feature>
<accession>A0A6G3QQB6</accession>
<feature type="transmembrane region" description="Helical" evidence="2">
    <location>
        <begin position="156"/>
        <end position="177"/>
    </location>
</feature>
<proteinExistence type="predicted"/>